<keyword evidence="3" id="KW-1185">Reference proteome</keyword>
<dbReference type="EMBL" id="VSWC01000041">
    <property type="protein sequence ID" value="KAA1104014.1"/>
    <property type="molecule type" value="Genomic_DNA"/>
</dbReference>
<dbReference type="AlphaFoldDB" id="A0A5B0PTQ9"/>
<accession>A0A5B0PTQ9</accession>
<evidence type="ECO:0000313" key="4">
    <source>
        <dbReference type="Proteomes" id="UP000325313"/>
    </source>
</evidence>
<proteinExistence type="predicted"/>
<reference evidence="3 4" key="1">
    <citation type="submission" date="2019-05" db="EMBL/GenBank/DDBJ databases">
        <title>Emergence of the Ug99 lineage of the wheat stem rust pathogen through somatic hybridization.</title>
        <authorList>
            <person name="Li F."/>
            <person name="Upadhyaya N.M."/>
            <person name="Sperschneider J."/>
            <person name="Matny O."/>
            <person name="Nguyen-Phuc H."/>
            <person name="Mago R."/>
            <person name="Raley C."/>
            <person name="Miller M.E."/>
            <person name="Silverstein K.A.T."/>
            <person name="Henningsen E."/>
            <person name="Hirsch C.D."/>
            <person name="Visser B."/>
            <person name="Pretorius Z.A."/>
            <person name="Steffenson B.J."/>
            <person name="Schwessinger B."/>
            <person name="Dodds P.N."/>
            <person name="Figueroa M."/>
        </authorList>
    </citation>
    <scope>NUCLEOTIDE SEQUENCE [LARGE SCALE GENOMIC DNA]</scope>
    <source>
        <strain evidence="2">21-0</strain>
        <strain evidence="1 4">Ug99</strain>
    </source>
</reference>
<dbReference type="Proteomes" id="UP000324748">
    <property type="component" value="Unassembled WGS sequence"/>
</dbReference>
<dbReference type="EMBL" id="VDEP01000454">
    <property type="protein sequence ID" value="KAA1077159.1"/>
    <property type="molecule type" value="Genomic_DNA"/>
</dbReference>
<sequence>MSFDPTAFIMRPFEKSPSALHRQESFPSLILRNQKPIQKKTAQATYLFIYDIKQKNRYPYNSTLKETLLIHHLSTA</sequence>
<gene>
    <name evidence="2" type="ORF">PGT21_007373</name>
    <name evidence="1" type="ORF">PGTUg99_006892</name>
</gene>
<evidence type="ECO:0000313" key="2">
    <source>
        <dbReference type="EMBL" id="KAA1104014.1"/>
    </source>
</evidence>
<evidence type="ECO:0000313" key="3">
    <source>
        <dbReference type="Proteomes" id="UP000324748"/>
    </source>
</evidence>
<comment type="caution">
    <text evidence="2">The sequence shown here is derived from an EMBL/GenBank/DDBJ whole genome shotgun (WGS) entry which is preliminary data.</text>
</comment>
<evidence type="ECO:0000313" key="1">
    <source>
        <dbReference type="EMBL" id="KAA1077159.1"/>
    </source>
</evidence>
<protein>
    <submittedName>
        <fullName evidence="2">Uncharacterized protein</fullName>
    </submittedName>
</protein>
<name>A0A5B0PTQ9_PUCGR</name>
<dbReference type="Proteomes" id="UP000325313">
    <property type="component" value="Unassembled WGS sequence"/>
</dbReference>
<organism evidence="2 3">
    <name type="scientific">Puccinia graminis f. sp. tritici</name>
    <dbReference type="NCBI Taxonomy" id="56615"/>
    <lineage>
        <taxon>Eukaryota</taxon>
        <taxon>Fungi</taxon>
        <taxon>Dikarya</taxon>
        <taxon>Basidiomycota</taxon>
        <taxon>Pucciniomycotina</taxon>
        <taxon>Pucciniomycetes</taxon>
        <taxon>Pucciniales</taxon>
        <taxon>Pucciniaceae</taxon>
        <taxon>Puccinia</taxon>
    </lineage>
</organism>